<feature type="domain" description="RsbT co-antagonist protein RsbRD N-terminal" evidence="1">
    <location>
        <begin position="12"/>
        <end position="128"/>
    </location>
</feature>
<dbReference type="InterPro" id="IPR025751">
    <property type="entry name" value="RsbRD_N_dom"/>
</dbReference>
<organism evidence="2">
    <name type="scientific">marine sediment metagenome</name>
    <dbReference type="NCBI Taxonomy" id="412755"/>
    <lineage>
        <taxon>unclassified sequences</taxon>
        <taxon>metagenomes</taxon>
        <taxon>ecological metagenomes</taxon>
    </lineage>
</organism>
<evidence type="ECO:0000259" key="1">
    <source>
        <dbReference type="Pfam" id="PF14361"/>
    </source>
</evidence>
<evidence type="ECO:0000313" key="2">
    <source>
        <dbReference type="EMBL" id="GAF83285.1"/>
    </source>
</evidence>
<comment type="caution">
    <text evidence="2">The sequence shown here is derived from an EMBL/GenBank/DDBJ whole genome shotgun (WGS) entry which is preliminary data.</text>
</comment>
<dbReference type="Pfam" id="PF14361">
    <property type="entry name" value="RsbRD_N"/>
    <property type="match status" value="1"/>
</dbReference>
<protein>
    <recommendedName>
        <fullName evidence="1">RsbT co-antagonist protein RsbRD N-terminal domain-containing protein</fullName>
    </recommendedName>
</protein>
<reference evidence="2" key="1">
    <citation type="journal article" date="2014" name="Front. Microbiol.">
        <title>High frequency of phylogenetically diverse reductive dehalogenase-homologous genes in deep subseafloor sedimentary metagenomes.</title>
        <authorList>
            <person name="Kawai M."/>
            <person name="Futagami T."/>
            <person name="Toyoda A."/>
            <person name="Takaki Y."/>
            <person name="Nishi S."/>
            <person name="Hori S."/>
            <person name="Arai W."/>
            <person name="Tsubouchi T."/>
            <person name="Morono Y."/>
            <person name="Uchiyama I."/>
            <person name="Ito T."/>
            <person name="Fujiyama A."/>
            <person name="Inagaki F."/>
            <person name="Takami H."/>
        </authorList>
    </citation>
    <scope>NUCLEOTIDE SEQUENCE</scope>
    <source>
        <strain evidence="2">Expedition CK06-06</strain>
    </source>
</reference>
<proteinExistence type="predicted"/>
<name>X0U476_9ZZZZ</name>
<sequence length="148" mass="16851">MELSELFRSWEDDLVNEAVTELRHARLQHYIADGEGVTRERVGLFIGRALECFSLRRAEPMIEHAEQIARERHAAGYDLFEVQTAINVIEEALWKRILSSVEPDELAHALGMVNAIFGMSKDVLARTYVSLATNQETPRKELDEILDG</sequence>
<dbReference type="EMBL" id="BARS01007452">
    <property type="protein sequence ID" value="GAF83285.1"/>
    <property type="molecule type" value="Genomic_DNA"/>
</dbReference>
<gene>
    <name evidence="2" type="ORF">S01H1_14343</name>
</gene>
<dbReference type="AlphaFoldDB" id="X0U476"/>
<accession>X0U476</accession>